<organism evidence="1">
    <name type="scientific">marine sediment metagenome</name>
    <dbReference type="NCBI Taxonomy" id="412755"/>
    <lineage>
        <taxon>unclassified sequences</taxon>
        <taxon>metagenomes</taxon>
        <taxon>ecological metagenomes</taxon>
    </lineage>
</organism>
<dbReference type="AlphaFoldDB" id="A0A0F9QV37"/>
<comment type="caution">
    <text evidence="1">The sequence shown here is derived from an EMBL/GenBank/DDBJ whole genome shotgun (WGS) entry which is preliminary data.</text>
</comment>
<gene>
    <name evidence="1" type="ORF">LCGC14_1049990</name>
</gene>
<reference evidence="1" key="1">
    <citation type="journal article" date="2015" name="Nature">
        <title>Complex archaea that bridge the gap between prokaryotes and eukaryotes.</title>
        <authorList>
            <person name="Spang A."/>
            <person name="Saw J.H."/>
            <person name="Jorgensen S.L."/>
            <person name="Zaremba-Niedzwiedzka K."/>
            <person name="Martijn J."/>
            <person name="Lind A.E."/>
            <person name="van Eijk R."/>
            <person name="Schleper C."/>
            <person name="Guy L."/>
            <person name="Ettema T.J."/>
        </authorList>
    </citation>
    <scope>NUCLEOTIDE SEQUENCE</scope>
</reference>
<sequence length="163" mass="19604">MGFMNSEARKNNKYNGSELYDAYLDDEENGIRHSLTRMTEYSSNYFLCLTPKYKKVKRFTCDNCCYKDKRDSERACPDYFQVKFIEQYNIALMRKQNMGCVRGRPWNDYYEVLGHLFSEIFKIKEGEYWIRYNKEAHKLWQDVYVSDGDRSFGVNRTSRIGCR</sequence>
<proteinExistence type="predicted"/>
<protein>
    <submittedName>
        <fullName evidence="1">Uncharacterized protein</fullName>
    </submittedName>
</protein>
<accession>A0A0F9QV37</accession>
<dbReference type="EMBL" id="LAZR01004384">
    <property type="protein sequence ID" value="KKN09088.1"/>
    <property type="molecule type" value="Genomic_DNA"/>
</dbReference>
<name>A0A0F9QV37_9ZZZZ</name>
<evidence type="ECO:0000313" key="1">
    <source>
        <dbReference type="EMBL" id="KKN09088.1"/>
    </source>
</evidence>